<dbReference type="EMBL" id="BARS01026463">
    <property type="protein sequence ID" value="GAG01076.1"/>
    <property type="molecule type" value="Genomic_DNA"/>
</dbReference>
<reference evidence="1" key="1">
    <citation type="journal article" date="2014" name="Front. Microbiol.">
        <title>High frequency of phylogenetically diverse reductive dehalogenase-homologous genes in deep subseafloor sedimentary metagenomes.</title>
        <authorList>
            <person name="Kawai M."/>
            <person name="Futagami T."/>
            <person name="Toyoda A."/>
            <person name="Takaki Y."/>
            <person name="Nishi S."/>
            <person name="Hori S."/>
            <person name="Arai W."/>
            <person name="Tsubouchi T."/>
            <person name="Morono Y."/>
            <person name="Uchiyama I."/>
            <person name="Ito T."/>
            <person name="Fujiyama A."/>
            <person name="Inagaki F."/>
            <person name="Takami H."/>
        </authorList>
    </citation>
    <scope>NUCLEOTIDE SEQUENCE</scope>
    <source>
        <strain evidence="1">Expedition CK06-06</strain>
    </source>
</reference>
<evidence type="ECO:0000313" key="1">
    <source>
        <dbReference type="EMBL" id="GAG01076.1"/>
    </source>
</evidence>
<name>X0VKK0_9ZZZZ</name>
<sequence>MITEEQFLRYEEVRASGVTNMIDIVRVGVLSDLNRKQCLEIMSSYSNLKDKYLTKESK</sequence>
<organism evidence="1">
    <name type="scientific">marine sediment metagenome</name>
    <dbReference type="NCBI Taxonomy" id="412755"/>
    <lineage>
        <taxon>unclassified sequences</taxon>
        <taxon>metagenomes</taxon>
        <taxon>ecological metagenomes</taxon>
    </lineage>
</organism>
<dbReference type="AlphaFoldDB" id="X0VKK0"/>
<accession>X0VKK0</accession>
<protein>
    <submittedName>
        <fullName evidence="1">Uncharacterized protein</fullName>
    </submittedName>
</protein>
<gene>
    <name evidence="1" type="ORF">S01H1_41698</name>
</gene>
<comment type="caution">
    <text evidence="1">The sequence shown here is derived from an EMBL/GenBank/DDBJ whole genome shotgun (WGS) entry which is preliminary data.</text>
</comment>
<proteinExistence type="predicted"/>